<organism evidence="8 9">
    <name type="scientific">Companilactobacillus mishanensis</name>
    <dbReference type="NCBI Taxonomy" id="2486008"/>
    <lineage>
        <taxon>Bacteria</taxon>
        <taxon>Bacillati</taxon>
        <taxon>Bacillota</taxon>
        <taxon>Bacilli</taxon>
        <taxon>Lactobacillales</taxon>
        <taxon>Lactobacillaceae</taxon>
        <taxon>Companilactobacillus</taxon>
    </lineage>
</organism>
<evidence type="ECO:0000256" key="3">
    <source>
        <dbReference type="ARBA" id="ARBA00022722"/>
    </source>
</evidence>
<proteinExistence type="inferred from homology"/>
<keyword evidence="3" id="KW-0540">Nuclease</keyword>
<dbReference type="GO" id="GO:0006401">
    <property type="term" value="P:RNA catabolic process"/>
    <property type="evidence" value="ECO:0007669"/>
    <property type="project" value="InterPro"/>
</dbReference>
<keyword evidence="4" id="KW-0255">Endonuclease</keyword>
<evidence type="ECO:0000256" key="1">
    <source>
        <dbReference type="ARBA" id="ARBA00008172"/>
    </source>
</evidence>
<keyword evidence="2" id="KW-1277">Toxin-antitoxin system</keyword>
<dbReference type="PANTHER" id="PTHR38039">
    <property type="entry name" value="TOXIN YOEB"/>
    <property type="match status" value="1"/>
</dbReference>
<dbReference type="GO" id="GO:0016787">
    <property type="term" value="F:hydrolase activity"/>
    <property type="evidence" value="ECO:0007669"/>
    <property type="project" value="UniProtKB-KW"/>
</dbReference>
<dbReference type="GO" id="GO:0004519">
    <property type="term" value="F:endonuclease activity"/>
    <property type="evidence" value="ECO:0007669"/>
    <property type="project" value="UniProtKB-KW"/>
</dbReference>
<dbReference type="NCBIfam" id="TIGR02116">
    <property type="entry name" value="toxin_Txe_YoeB"/>
    <property type="match status" value="1"/>
</dbReference>
<protein>
    <recommendedName>
        <fullName evidence="7">Endoribonuclease YoeB</fullName>
    </recommendedName>
    <alternativeName>
        <fullName evidence="6">Putative mRNA interferase YoeB</fullName>
    </alternativeName>
</protein>
<dbReference type="InterPro" id="IPR009614">
    <property type="entry name" value="YoeB_toxin"/>
</dbReference>
<gene>
    <name evidence="8" type="ORF">FHL02_08125</name>
</gene>
<dbReference type="EMBL" id="VDFM01000010">
    <property type="protein sequence ID" value="MQS52985.1"/>
    <property type="molecule type" value="Genomic_DNA"/>
</dbReference>
<dbReference type="PANTHER" id="PTHR38039:SF1">
    <property type="entry name" value="TOXIN YOEB"/>
    <property type="match status" value="1"/>
</dbReference>
<name>A0A5P0ZIZ1_9LACO</name>
<dbReference type="OrthoDB" id="9801102at2"/>
<dbReference type="GO" id="GO:0045892">
    <property type="term" value="P:negative regulation of DNA-templated transcription"/>
    <property type="evidence" value="ECO:0007669"/>
    <property type="project" value="TreeGrafter"/>
</dbReference>
<evidence type="ECO:0000256" key="4">
    <source>
        <dbReference type="ARBA" id="ARBA00022759"/>
    </source>
</evidence>
<accession>A0A5P0ZIZ1</accession>
<sequence length="89" mass="10830">MDKNRKLTFIDQAWNEYVYWQSEDKRTLKRINNLIKTIKRDGYNEGIGEPELLKYEDNSTWSRRIDKYNRLVYLVTDSHISIIQCKGHY</sequence>
<dbReference type="SUPFAM" id="SSF143011">
    <property type="entry name" value="RelE-like"/>
    <property type="match status" value="1"/>
</dbReference>
<evidence type="ECO:0000313" key="8">
    <source>
        <dbReference type="EMBL" id="MQS52985.1"/>
    </source>
</evidence>
<evidence type="ECO:0000256" key="7">
    <source>
        <dbReference type="ARBA" id="ARBA00050056"/>
    </source>
</evidence>
<comment type="similarity">
    <text evidence="1">Belongs to the YoeB family.</text>
</comment>
<evidence type="ECO:0000256" key="5">
    <source>
        <dbReference type="ARBA" id="ARBA00022801"/>
    </source>
</evidence>
<comment type="caution">
    <text evidence="8">The sequence shown here is derived from an EMBL/GenBank/DDBJ whole genome shotgun (WGS) entry which is preliminary data.</text>
</comment>
<dbReference type="Gene3D" id="3.30.2310.20">
    <property type="entry name" value="RelE-like"/>
    <property type="match status" value="1"/>
</dbReference>
<dbReference type="InterPro" id="IPR035093">
    <property type="entry name" value="RelE/ParE_toxin_dom_sf"/>
</dbReference>
<reference evidence="8 9" key="1">
    <citation type="journal article" date="2019" name="Syst. Appl. Microbiol.">
        <title>Polyphasic characterization of two novel Lactobacillus spp. isolated from blown salami packages: Description of Lactobacillus halodurans sp. nov. and Lactobacillus salsicarnum sp. nov.</title>
        <authorList>
            <person name="Schuster J.A."/>
            <person name="Klingl A."/>
            <person name="Vogel R.F."/>
            <person name="Ehrmann M.A."/>
        </authorList>
    </citation>
    <scope>NUCLEOTIDE SEQUENCE [LARGE SCALE GENOMIC DNA]</scope>
    <source>
        <strain evidence="8 9">TMW 1.2118</strain>
    </source>
</reference>
<keyword evidence="5" id="KW-0378">Hydrolase</keyword>
<dbReference type="Pfam" id="PF06769">
    <property type="entry name" value="YoeB_toxin"/>
    <property type="match status" value="1"/>
</dbReference>
<evidence type="ECO:0000256" key="2">
    <source>
        <dbReference type="ARBA" id="ARBA00022649"/>
    </source>
</evidence>
<dbReference type="RefSeq" id="WP_153383525.1">
    <property type="nucleotide sequence ID" value="NZ_VDFM01000010.1"/>
</dbReference>
<dbReference type="AlphaFoldDB" id="A0A5P0ZIZ1"/>
<evidence type="ECO:0000313" key="9">
    <source>
        <dbReference type="Proteomes" id="UP000380386"/>
    </source>
</evidence>
<dbReference type="Proteomes" id="UP000380386">
    <property type="component" value="Unassembled WGS sequence"/>
</dbReference>
<evidence type="ECO:0000256" key="6">
    <source>
        <dbReference type="ARBA" id="ARBA00030388"/>
    </source>
</evidence>